<feature type="transmembrane region" description="Helical" evidence="6">
    <location>
        <begin position="266"/>
        <end position="288"/>
    </location>
</feature>
<dbReference type="InterPro" id="IPR000537">
    <property type="entry name" value="UbiA_prenyltransferase"/>
</dbReference>
<feature type="transmembrane region" description="Helical" evidence="6">
    <location>
        <begin position="107"/>
        <end position="126"/>
    </location>
</feature>
<accession>A0A2R6Q674</accession>
<dbReference type="FunCoup" id="A0A2R6Q674">
    <property type="interactions" value="1410"/>
</dbReference>
<gene>
    <name evidence="7" type="ORF">CEY00_Acc21183</name>
</gene>
<comment type="caution">
    <text evidence="7">The sequence shown here is derived from an EMBL/GenBank/DDBJ whole genome shotgun (WGS) entry which is preliminary data.</text>
</comment>
<reference evidence="8" key="2">
    <citation type="journal article" date="2018" name="BMC Genomics">
        <title>A manually annotated Actinidia chinensis var. chinensis (kiwifruit) genome highlights the challenges associated with draft genomes and gene prediction in plants.</title>
        <authorList>
            <person name="Pilkington S.M."/>
            <person name="Crowhurst R."/>
            <person name="Hilario E."/>
            <person name="Nardozza S."/>
            <person name="Fraser L."/>
            <person name="Peng Y."/>
            <person name="Gunaseelan K."/>
            <person name="Simpson R."/>
            <person name="Tahir J."/>
            <person name="Deroles S.C."/>
            <person name="Templeton K."/>
            <person name="Luo Z."/>
            <person name="Davy M."/>
            <person name="Cheng C."/>
            <person name="McNeilage M."/>
            <person name="Scaglione D."/>
            <person name="Liu Y."/>
            <person name="Zhang Q."/>
            <person name="Datson P."/>
            <person name="De Silva N."/>
            <person name="Gardiner S.E."/>
            <person name="Bassett H."/>
            <person name="Chagne D."/>
            <person name="McCallum J."/>
            <person name="Dzierzon H."/>
            <person name="Deng C."/>
            <person name="Wang Y.Y."/>
            <person name="Barron L."/>
            <person name="Manako K."/>
            <person name="Bowen J."/>
            <person name="Foster T.M."/>
            <person name="Erridge Z.A."/>
            <person name="Tiffin H."/>
            <person name="Waite C.N."/>
            <person name="Davies K.M."/>
            <person name="Grierson E.P."/>
            <person name="Laing W.A."/>
            <person name="Kirk R."/>
            <person name="Chen X."/>
            <person name="Wood M."/>
            <person name="Montefiori M."/>
            <person name="Brummell D.A."/>
            <person name="Schwinn K.E."/>
            <person name="Catanach A."/>
            <person name="Fullerton C."/>
            <person name="Li D."/>
            <person name="Meiyalaghan S."/>
            <person name="Nieuwenhuizen N."/>
            <person name="Read N."/>
            <person name="Prakash R."/>
            <person name="Hunter D."/>
            <person name="Zhang H."/>
            <person name="McKenzie M."/>
            <person name="Knabel M."/>
            <person name="Harris A."/>
            <person name="Allan A.C."/>
            <person name="Gleave A."/>
            <person name="Chen A."/>
            <person name="Janssen B.J."/>
            <person name="Plunkett B."/>
            <person name="Ampomah-Dwamena C."/>
            <person name="Voogd C."/>
            <person name="Leif D."/>
            <person name="Lafferty D."/>
            <person name="Souleyre E.J.F."/>
            <person name="Varkonyi-Gasic E."/>
            <person name="Gambi F."/>
            <person name="Hanley J."/>
            <person name="Yao J.L."/>
            <person name="Cheung J."/>
            <person name="David K.M."/>
            <person name="Warren B."/>
            <person name="Marsh K."/>
            <person name="Snowden K.C."/>
            <person name="Lin-Wang K."/>
            <person name="Brian L."/>
            <person name="Martinez-Sanchez M."/>
            <person name="Wang M."/>
            <person name="Ileperuma N."/>
            <person name="Macnee N."/>
            <person name="Campin R."/>
            <person name="McAtee P."/>
            <person name="Drummond R.S.M."/>
            <person name="Espley R.V."/>
            <person name="Ireland H.S."/>
            <person name="Wu R."/>
            <person name="Atkinson R.G."/>
            <person name="Karunairetnam S."/>
            <person name="Bulley S."/>
            <person name="Chunkath S."/>
            <person name="Hanley Z."/>
            <person name="Storey R."/>
            <person name="Thrimawithana A.H."/>
            <person name="Thomson S."/>
            <person name="David C."/>
            <person name="Testolin R."/>
            <person name="Huang H."/>
            <person name="Hellens R.P."/>
            <person name="Schaffer R.J."/>
        </authorList>
    </citation>
    <scope>NUCLEOTIDE SEQUENCE [LARGE SCALE GENOMIC DNA]</scope>
    <source>
        <strain evidence="8">cv. Red5</strain>
    </source>
</reference>
<protein>
    <submittedName>
        <fullName evidence="7">2-carboxy-1,4-naphthoquinone phytyltransferase</fullName>
    </submittedName>
</protein>
<dbReference type="Pfam" id="PF01040">
    <property type="entry name" value="UbiA"/>
    <property type="match status" value="1"/>
</dbReference>
<dbReference type="PANTHER" id="PTHR13929:SF0">
    <property type="entry name" value="UBIA PRENYLTRANSFERASE DOMAIN-CONTAINING PROTEIN 1"/>
    <property type="match status" value="1"/>
</dbReference>
<dbReference type="GO" id="GO:0004659">
    <property type="term" value="F:prenyltransferase activity"/>
    <property type="evidence" value="ECO:0007669"/>
    <property type="project" value="InterPro"/>
</dbReference>
<comment type="subcellular location">
    <subcellularLocation>
        <location evidence="1">Membrane</location>
        <topology evidence="1">Multi-pass membrane protein</topology>
    </subcellularLocation>
</comment>
<organism evidence="7 8">
    <name type="scientific">Actinidia chinensis var. chinensis</name>
    <name type="common">Chinese soft-hair kiwi</name>
    <dbReference type="NCBI Taxonomy" id="1590841"/>
    <lineage>
        <taxon>Eukaryota</taxon>
        <taxon>Viridiplantae</taxon>
        <taxon>Streptophyta</taxon>
        <taxon>Embryophyta</taxon>
        <taxon>Tracheophyta</taxon>
        <taxon>Spermatophyta</taxon>
        <taxon>Magnoliopsida</taxon>
        <taxon>eudicotyledons</taxon>
        <taxon>Gunneridae</taxon>
        <taxon>Pentapetalae</taxon>
        <taxon>asterids</taxon>
        <taxon>Ericales</taxon>
        <taxon>Actinidiaceae</taxon>
        <taxon>Actinidia</taxon>
    </lineage>
</organism>
<feature type="transmembrane region" description="Helical" evidence="6">
    <location>
        <begin position="180"/>
        <end position="199"/>
    </location>
</feature>
<keyword evidence="5 6" id="KW-0472">Membrane</keyword>
<dbReference type="CDD" id="cd13962">
    <property type="entry name" value="PT_UbiA_UBIAD1"/>
    <property type="match status" value="1"/>
</dbReference>
<keyword evidence="4 6" id="KW-1133">Transmembrane helix</keyword>
<feature type="transmembrane region" description="Helical" evidence="6">
    <location>
        <begin position="132"/>
        <end position="152"/>
    </location>
</feature>
<dbReference type="PANTHER" id="PTHR13929">
    <property type="entry name" value="1,4-DIHYDROXY-2-NAPHTHOATE OCTAPRENYLTRANSFERASE"/>
    <property type="match status" value="1"/>
</dbReference>
<dbReference type="STRING" id="1590841.A0A2R6Q674"/>
<evidence type="ECO:0000256" key="4">
    <source>
        <dbReference type="ARBA" id="ARBA00022989"/>
    </source>
</evidence>
<feature type="transmembrane region" description="Helical" evidence="6">
    <location>
        <begin position="376"/>
        <end position="395"/>
    </location>
</feature>
<feature type="transmembrane region" description="Helical" evidence="6">
    <location>
        <begin position="234"/>
        <end position="254"/>
    </location>
</feature>
<evidence type="ECO:0000313" key="7">
    <source>
        <dbReference type="EMBL" id="PSS02769.1"/>
    </source>
</evidence>
<dbReference type="EMBL" id="NKQK01000019">
    <property type="protein sequence ID" value="PSS02769.1"/>
    <property type="molecule type" value="Genomic_DNA"/>
</dbReference>
<name>A0A2R6Q674_ACTCC</name>
<evidence type="ECO:0000256" key="5">
    <source>
        <dbReference type="ARBA" id="ARBA00023136"/>
    </source>
</evidence>
<evidence type="ECO:0000256" key="6">
    <source>
        <dbReference type="SAM" id="Phobius"/>
    </source>
</evidence>
<keyword evidence="8" id="KW-1185">Reference proteome</keyword>
<evidence type="ECO:0000256" key="3">
    <source>
        <dbReference type="ARBA" id="ARBA00022692"/>
    </source>
</evidence>
<reference evidence="7 8" key="1">
    <citation type="submission" date="2017-07" db="EMBL/GenBank/DDBJ databases">
        <title>An improved, manually edited Actinidia chinensis var. chinensis (kiwifruit) genome highlights the challenges associated with draft genomes and gene prediction in plants.</title>
        <authorList>
            <person name="Pilkington S."/>
            <person name="Crowhurst R."/>
            <person name="Hilario E."/>
            <person name="Nardozza S."/>
            <person name="Fraser L."/>
            <person name="Peng Y."/>
            <person name="Gunaseelan K."/>
            <person name="Simpson R."/>
            <person name="Tahir J."/>
            <person name="Deroles S."/>
            <person name="Templeton K."/>
            <person name="Luo Z."/>
            <person name="Davy M."/>
            <person name="Cheng C."/>
            <person name="Mcneilage M."/>
            <person name="Scaglione D."/>
            <person name="Liu Y."/>
            <person name="Zhang Q."/>
            <person name="Datson P."/>
            <person name="De Silva N."/>
            <person name="Gardiner S."/>
            <person name="Bassett H."/>
            <person name="Chagne D."/>
            <person name="Mccallum J."/>
            <person name="Dzierzon H."/>
            <person name="Deng C."/>
            <person name="Wang Y.-Y."/>
            <person name="Barron N."/>
            <person name="Manako K."/>
            <person name="Bowen J."/>
            <person name="Foster T."/>
            <person name="Erridge Z."/>
            <person name="Tiffin H."/>
            <person name="Waite C."/>
            <person name="Davies K."/>
            <person name="Grierson E."/>
            <person name="Laing W."/>
            <person name="Kirk R."/>
            <person name="Chen X."/>
            <person name="Wood M."/>
            <person name="Montefiori M."/>
            <person name="Brummell D."/>
            <person name="Schwinn K."/>
            <person name="Catanach A."/>
            <person name="Fullerton C."/>
            <person name="Li D."/>
            <person name="Meiyalaghan S."/>
            <person name="Nieuwenhuizen N."/>
            <person name="Read N."/>
            <person name="Prakash R."/>
            <person name="Hunter D."/>
            <person name="Zhang H."/>
            <person name="Mckenzie M."/>
            <person name="Knabel M."/>
            <person name="Harris A."/>
            <person name="Allan A."/>
            <person name="Chen A."/>
            <person name="Janssen B."/>
            <person name="Plunkett B."/>
            <person name="Dwamena C."/>
            <person name="Voogd C."/>
            <person name="Leif D."/>
            <person name="Lafferty D."/>
            <person name="Souleyre E."/>
            <person name="Varkonyi-Gasic E."/>
            <person name="Gambi F."/>
            <person name="Hanley J."/>
            <person name="Yao J.-L."/>
            <person name="Cheung J."/>
            <person name="David K."/>
            <person name="Warren B."/>
            <person name="Marsh K."/>
            <person name="Snowden K."/>
            <person name="Lin-Wang K."/>
            <person name="Brian L."/>
            <person name="Martinez-Sanchez M."/>
            <person name="Wang M."/>
            <person name="Ileperuma N."/>
            <person name="Macnee N."/>
            <person name="Campin R."/>
            <person name="Mcatee P."/>
            <person name="Drummond R."/>
            <person name="Espley R."/>
            <person name="Ireland H."/>
            <person name="Wu R."/>
            <person name="Atkinson R."/>
            <person name="Karunairetnam S."/>
            <person name="Bulley S."/>
            <person name="Chunkath S."/>
            <person name="Hanley Z."/>
            <person name="Storey R."/>
            <person name="Thrimawithana A."/>
            <person name="Thomson S."/>
            <person name="David C."/>
            <person name="Testolin R."/>
        </authorList>
    </citation>
    <scope>NUCLEOTIDE SEQUENCE [LARGE SCALE GENOMIC DNA]</scope>
    <source>
        <strain evidence="8">cv. Red5</strain>
        <tissue evidence="7">Young leaf</tissue>
    </source>
</reference>
<evidence type="ECO:0000256" key="2">
    <source>
        <dbReference type="ARBA" id="ARBA00022679"/>
    </source>
</evidence>
<dbReference type="HAMAP" id="MF_01938">
    <property type="entry name" value="MenA_2"/>
    <property type="match status" value="1"/>
</dbReference>
<keyword evidence="2 7" id="KW-0808">Transferase</keyword>
<sequence>MASRVCNLTVLGSSQPKLCDYSFNQRNPPRPCQRVPFSYPAEKLLCCCHNNQRYLNRTPTRGLALKRRNRCGSTSFKSGEEHPNIAYELQKEEDISRATLIWRAIKLPIYFVALVPLAVGSAAAYLQTGLYSARRFFVLLASSVLIITWLNLSNDVYDFDTGADKTKNESVVNIVGSRKGTLLVACMLLALGFIGLTWVSVEAGSMRSILLLACAITCGYIYQCPPFRLSYQGLGEPLCFAAFGPFATTAFYLLQSSTSELPITGTILSASLLVGFTTTLILFCSHFHQVKEDRAVGKMSPLVRLGTETGSEVVKAAVVTLYSLLLILGLIKALPFTCILLCSLTSPMGKLVISFIEENHKDKAKIFMAKYYCVRLHALFGAALAAGLVAARMVTGRYGPKTFFL</sequence>
<dbReference type="GO" id="GO:0016020">
    <property type="term" value="C:membrane"/>
    <property type="evidence" value="ECO:0007669"/>
    <property type="project" value="UniProtKB-SubCell"/>
</dbReference>
<evidence type="ECO:0000313" key="8">
    <source>
        <dbReference type="Proteomes" id="UP000241394"/>
    </source>
</evidence>
<dbReference type="OMA" id="RGFFMCK"/>
<dbReference type="OrthoDB" id="5263at2759"/>
<dbReference type="GO" id="GO:0042372">
    <property type="term" value="P:phylloquinone biosynthetic process"/>
    <property type="evidence" value="ECO:0007669"/>
    <property type="project" value="InterPro"/>
</dbReference>
<dbReference type="InterPro" id="IPR011937">
    <property type="entry name" value="DHNA_phytyltransferase_MenA"/>
</dbReference>
<dbReference type="Proteomes" id="UP000241394">
    <property type="component" value="Chromosome LG19"/>
</dbReference>
<proteinExistence type="inferred from homology"/>
<dbReference type="InParanoid" id="A0A2R6Q674"/>
<evidence type="ECO:0000256" key="1">
    <source>
        <dbReference type="ARBA" id="ARBA00004141"/>
    </source>
</evidence>
<dbReference type="Gramene" id="PSS02769">
    <property type="protein sequence ID" value="PSS02769"/>
    <property type="gene ID" value="CEY00_Acc21183"/>
</dbReference>
<dbReference type="InterPro" id="IPR026046">
    <property type="entry name" value="UBIAD1"/>
</dbReference>
<dbReference type="NCBIfam" id="TIGR02235">
    <property type="entry name" value="menA_cyano-plnt"/>
    <property type="match status" value="1"/>
</dbReference>
<keyword evidence="3 6" id="KW-0812">Transmembrane</keyword>
<dbReference type="AlphaFoldDB" id="A0A2R6Q674"/>